<reference evidence="3 7" key="2">
    <citation type="submission" date="2018-01" db="EMBL/GenBank/DDBJ databases">
        <title>Draft genome sequence of the feruloyl esterase-producing strain Lactobacillus fermentum CRL 1446, isolated from artisanal goat milk cheese.</title>
        <authorList>
            <person name="Abeijon Mukdsi M.C."/>
            <person name="Saavedra L."/>
            <person name="Gauffin Cano M.P."/>
            <person name="Hebert E.M."/>
            <person name="Medina R.B."/>
        </authorList>
    </citation>
    <scope>NUCLEOTIDE SEQUENCE [LARGE SCALE GENOMIC DNA]</scope>
    <source>
        <strain evidence="3 7">CRL 1446</strain>
    </source>
</reference>
<evidence type="ECO:0000313" key="6">
    <source>
        <dbReference type="Proteomes" id="UP000094714"/>
    </source>
</evidence>
<dbReference type="EMBL" id="WHJL01000024">
    <property type="protein sequence ID" value="MPQ35200.1"/>
    <property type="molecule type" value="Genomic_DNA"/>
</dbReference>
<organism evidence="1 6">
    <name type="scientific">Limosilactobacillus fermentum</name>
    <name type="common">Lactobacillus fermentum</name>
    <dbReference type="NCBI Taxonomy" id="1613"/>
    <lineage>
        <taxon>Bacteria</taxon>
        <taxon>Bacillati</taxon>
        <taxon>Bacillota</taxon>
        <taxon>Bacilli</taxon>
        <taxon>Lactobacillales</taxon>
        <taxon>Lactobacillaceae</taxon>
        <taxon>Limosilactobacillus</taxon>
    </lineage>
</organism>
<dbReference type="PATRIC" id="fig|1613.112.peg.301"/>
<evidence type="ECO:0000313" key="2">
    <source>
        <dbReference type="EMBL" id="MPQ35200.1"/>
    </source>
</evidence>
<gene>
    <name evidence="3" type="ORF">C1Y38_02580</name>
    <name evidence="2" type="ORF">GC247_04685</name>
    <name evidence="4" type="ORF">HCY95_01443</name>
    <name evidence="1" type="ORF">LACFE_CDS0284</name>
    <name evidence="5" type="ORF">P8634_07405</name>
</gene>
<dbReference type="EMBL" id="CP050919">
    <property type="protein sequence ID" value="QIX59004.1"/>
    <property type="molecule type" value="Genomic_DNA"/>
</dbReference>
<evidence type="ECO:0000313" key="8">
    <source>
        <dbReference type="Proteomes" id="UP000466799"/>
    </source>
</evidence>
<evidence type="ECO:0000313" key="7">
    <source>
        <dbReference type="Proteomes" id="UP000236514"/>
    </source>
</evidence>
<dbReference type="Proteomes" id="UP000236514">
    <property type="component" value="Unassembled WGS sequence"/>
</dbReference>
<evidence type="ECO:0000313" key="1">
    <source>
        <dbReference type="EMBL" id="AOR73761.1"/>
    </source>
</evidence>
<dbReference type="EMBL" id="CP017151">
    <property type="protein sequence ID" value="AOR73761.1"/>
    <property type="molecule type" value="Genomic_DNA"/>
</dbReference>
<dbReference type="Proteomes" id="UP000094714">
    <property type="component" value="Chromosome"/>
</dbReference>
<reference evidence="2 8" key="3">
    <citation type="submission" date="2019-10" db="EMBL/GenBank/DDBJ databases">
        <title>Genome Sequencing and assembly of Lactobacillus fermentum I2, a lactic acid bacteria.</title>
        <authorList>
            <person name="Lopes L.S."/>
            <person name="Persinoti G.F."/>
            <person name="Riano-Pachon D.M."/>
            <person name="Labate C.A."/>
        </authorList>
    </citation>
    <scope>NUCLEOTIDE SEQUENCE [LARGE SCALE GENOMIC DNA]</scope>
    <source>
        <strain evidence="2 8">I2</strain>
    </source>
</reference>
<evidence type="ECO:0000313" key="9">
    <source>
        <dbReference type="Proteomes" id="UP000503169"/>
    </source>
</evidence>
<reference evidence="4 9" key="4">
    <citation type="submission" date="2020-04" db="EMBL/GenBank/DDBJ databases">
        <title>Novel strain L. Fermentum HFD1 producer antibacterial peptides.</title>
        <authorList>
            <person name="Ozhegov G.D."/>
            <person name="Pavlova A.S."/>
            <person name="Zhuravleva D.E."/>
            <person name="Gogoleva N.V."/>
            <person name="Shagimardanova E.I."/>
            <person name="Markelova M.I."/>
            <person name="Yarullina D.R."/>
            <person name="Kayumov A.R."/>
        </authorList>
    </citation>
    <scope>NUCLEOTIDE SEQUENCE [LARGE SCALE GENOMIC DNA]</scope>
    <source>
        <strain evidence="4 9">HFD1</strain>
    </source>
</reference>
<name>A0A0F4HHW8_LIMFE</name>
<dbReference type="EMBL" id="POTQ01000003">
    <property type="protein sequence ID" value="PNV58509.1"/>
    <property type="molecule type" value="Genomic_DNA"/>
</dbReference>
<dbReference type="Proteomes" id="UP001218104">
    <property type="component" value="Chromosome"/>
</dbReference>
<evidence type="ECO:0000313" key="5">
    <source>
        <dbReference type="EMBL" id="WFR88614.1"/>
    </source>
</evidence>
<accession>A0A0F4HHW8</accession>
<dbReference type="Proteomes" id="UP000503169">
    <property type="component" value="Chromosome"/>
</dbReference>
<reference evidence="1 6" key="1">
    <citation type="submission" date="2016-09" db="EMBL/GenBank/DDBJ databases">
        <title>Genome Sequence of the Lactobacillus fermentum strain NCC2970 (CNCM I-5068).</title>
        <authorList>
            <person name="Barretto C."/>
            <person name="Ngom-Bru C."/>
            <person name="Genevaz A."/>
            <person name="Fournier C."/>
            <person name="Moine D."/>
            <person name="Kassam M."/>
            <person name="Iltis A."/>
            <person name="Sagory-Zalkind P."/>
            <person name="Faucherand G."/>
            <person name="Descombes P."/>
            <person name="Duboux S."/>
        </authorList>
    </citation>
    <scope>NUCLEOTIDE SEQUENCE [LARGE SCALE GENOMIC DNA]</scope>
    <source>
        <strain evidence="1 6">NCC2970</strain>
    </source>
</reference>
<reference evidence="5" key="5">
    <citation type="submission" date="2023-04" db="EMBL/GenBank/DDBJ databases">
        <title>Genomic of Limosilactobacillus fermentum MSJK0025.</title>
        <authorList>
            <person name="Yang S."/>
        </authorList>
    </citation>
    <scope>NUCLEOTIDE SEQUENCE</scope>
    <source>
        <strain evidence="5">MSJK0025</strain>
    </source>
</reference>
<dbReference type="EMBL" id="CP121468">
    <property type="protein sequence ID" value="WFR88614.1"/>
    <property type="molecule type" value="Genomic_DNA"/>
</dbReference>
<evidence type="ECO:0000313" key="4">
    <source>
        <dbReference type="EMBL" id="QIX59004.1"/>
    </source>
</evidence>
<dbReference type="Proteomes" id="UP000466799">
    <property type="component" value="Unassembled WGS sequence"/>
</dbReference>
<proteinExistence type="predicted"/>
<protein>
    <submittedName>
        <fullName evidence="1">dUTPase</fullName>
    </submittedName>
</protein>
<dbReference type="AlphaFoldDB" id="A0A0F4HHW8"/>
<sequence length="177" mass="19801">MLNITVLLQDVIATDNRLFEAKDVMLGPEARLANVVTTLDIELAKLANLVGWSRVYDEGEKPAATDLAGQYTKVLHAALLMAARKQWTHLVVLDDQAFTRLLAVKPATKVADLNKEYLAIKNFTLGSYFSHRQEDFRHAWHLLLKLGLVDLGVSADQIMAAHQQLIQRAERTIAKTN</sequence>
<dbReference type="RefSeq" id="WP_003683795.1">
    <property type="nucleotide sequence ID" value="NZ_AP024320.1"/>
</dbReference>
<evidence type="ECO:0000313" key="3">
    <source>
        <dbReference type="EMBL" id="PNV58509.1"/>
    </source>
</evidence>